<evidence type="ECO:0000256" key="6">
    <source>
        <dbReference type="ARBA" id="ARBA00022481"/>
    </source>
</evidence>
<dbReference type="InterPro" id="IPR017956">
    <property type="entry name" value="AT_hook_DNA-bd_motif"/>
</dbReference>
<evidence type="ECO:0000256" key="20">
    <source>
        <dbReference type="SAM" id="MobiDB-lite"/>
    </source>
</evidence>
<organism evidence="21 22">
    <name type="scientific">Equus caballus</name>
    <name type="common">Horse</name>
    <dbReference type="NCBI Taxonomy" id="9796"/>
    <lineage>
        <taxon>Eukaryota</taxon>
        <taxon>Metazoa</taxon>
        <taxon>Chordata</taxon>
        <taxon>Craniata</taxon>
        <taxon>Vertebrata</taxon>
        <taxon>Euteleostomi</taxon>
        <taxon>Mammalia</taxon>
        <taxon>Eutheria</taxon>
        <taxon>Laurasiatheria</taxon>
        <taxon>Perissodactyla</taxon>
        <taxon>Equidae</taxon>
        <taxon>Equus</taxon>
    </lineage>
</organism>
<keyword evidence="13" id="KW-0805">Transcription regulation</keyword>
<keyword evidence="11" id="KW-0832">Ubl conjugation</keyword>
<keyword evidence="14" id="KW-0238">DNA-binding</keyword>
<evidence type="ECO:0000256" key="4">
    <source>
        <dbReference type="ARBA" id="ARBA00016747"/>
    </source>
</evidence>
<dbReference type="GO" id="GO:0003680">
    <property type="term" value="F:minor groove of adenine-thymine-rich DNA binding"/>
    <property type="evidence" value="ECO:0000318"/>
    <property type="project" value="GO_Central"/>
</dbReference>
<evidence type="ECO:0000256" key="19">
    <source>
        <dbReference type="ARBA" id="ARBA00031514"/>
    </source>
</evidence>
<evidence type="ECO:0000256" key="15">
    <source>
        <dbReference type="ARBA" id="ARBA00023163"/>
    </source>
</evidence>
<dbReference type="PANTHER" id="PTHR23341:SF1">
    <property type="entry name" value="HIGH MOBILITY GROUP PROTEIN HMG-I_HMG-Y"/>
    <property type="match status" value="1"/>
</dbReference>
<evidence type="ECO:0000256" key="14">
    <source>
        <dbReference type="ARBA" id="ARBA00023125"/>
    </source>
</evidence>
<comment type="subcellular location">
    <subcellularLocation>
        <location evidence="2">Chromosome</location>
    </subcellularLocation>
    <subcellularLocation>
        <location evidence="1">Nucleus</location>
    </subcellularLocation>
</comment>
<feature type="region of interest" description="Disordered" evidence="20">
    <location>
        <begin position="26"/>
        <end position="260"/>
    </location>
</feature>
<feature type="compositionally biased region" description="Low complexity" evidence="20">
    <location>
        <begin position="166"/>
        <end position="178"/>
    </location>
</feature>
<evidence type="ECO:0000256" key="17">
    <source>
        <dbReference type="ARBA" id="ARBA00025155"/>
    </source>
</evidence>
<dbReference type="GeneTree" id="ENSGT00730000111329"/>
<evidence type="ECO:0000256" key="11">
    <source>
        <dbReference type="ARBA" id="ARBA00022843"/>
    </source>
</evidence>
<dbReference type="PANTHER" id="PTHR23341">
    <property type="entry name" value="HIGH MOBILITY GROUP PROTEINS HMG-A AND C"/>
    <property type="match status" value="1"/>
</dbReference>
<feature type="compositionally biased region" description="Acidic residues" evidence="20">
    <location>
        <begin position="246"/>
        <end position="260"/>
    </location>
</feature>
<keyword evidence="15" id="KW-0804">Transcription</keyword>
<dbReference type="InterPro" id="IPR000637">
    <property type="entry name" value="HMGI/Y_DNA-bd_CS"/>
</dbReference>
<evidence type="ECO:0000313" key="22">
    <source>
        <dbReference type="Proteomes" id="UP000002281"/>
    </source>
</evidence>
<keyword evidence="9" id="KW-0677">Repeat</keyword>
<evidence type="ECO:0000256" key="7">
    <source>
        <dbReference type="ARBA" id="ARBA00022499"/>
    </source>
</evidence>
<name>A0A9L0TDN9_HORSE</name>
<evidence type="ECO:0000256" key="18">
    <source>
        <dbReference type="ARBA" id="ARBA00025848"/>
    </source>
</evidence>
<reference evidence="21" key="2">
    <citation type="submission" date="2025-08" db="UniProtKB">
        <authorList>
            <consortium name="Ensembl"/>
        </authorList>
    </citation>
    <scope>IDENTIFICATION</scope>
    <source>
        <strain evidence="21">Thoroughbred</strain>
    </source>
</reference>
<keyword evidence="5" id="KW-0158">Chromosome</keyword>
<evidence type="ECO:0000256" key="5">
    <source>
        <dbReference type="ARBA" id="ARBA00022454"/>
    </source>
</evidence>
<dbReference type="PRINTS" id="PR00930">
    <property type="entry name" value="HIGHMOBLTYIY"/>
</dbReference>
<evidence type="ECO:0000256" key="8">
    <source>
        <dbReference type="ARBA" id="ARBA00022553"/>
    </source>
</evidence>
<protein>
    <recommendedName>
        <fullName evidence="4">High mobility group protein HMG-I/HMG-Y</fullName>
    </recommendedName>
    <alternativeName>
        <fullName evidence="19">High mobility group AT-hook protein 1</fullName>
    </alternativeName>
</protein>
<evidence type="ECO:0000256" key="13">
    <source>
        <dbReference type="ARBA" id="ARBA00023015"/>
    </source>
</evidence>
<feature type="compositionally biased region" description="Low complexity" evidence="20">
    <location>
        <begin position="115"/>
        <end position="131"/>
    </location>
</feature>
<evidence type="ECO:0000313" key="21">
    <source>
        <dbReference type="Ensembl" id="ENSECAP00000085236.1"/>
    </source>
</evidence>
<proteinExistence type="inferred from homology"/>
<dbReference type="SMART" id="SM00384">
    <property type="entry name" value="AT_hook"/>
    <property type="match status" value="3"/>
</dbReference>
<keyword evidence="12" id="KW-0007">Acetylation</keyword>
<dbReference type="GO" id="GO:0005634">
    <property type="term" value="C:nucleus"/>
    <property type="evidence" value="ECO:0000318"/>
    <property type="project" value="GO_Central"/>
</dbReference>
<evidence type="ECO:0000256" key="9">
    <source>
        <dbReference type="ARBA" id="ARBA00022737"/>
    </source>
</evidence>
<feature type="compositionally biased region" description="Basic residues" evidence="20">
    <location>
        <begin position="208"/>
        <end position="227"/>
    </location>
</feature>
<dbReference type="InterPro" id="IPR000116">
    <property type="entry name" value="HMGA"/>
</dbReference>
<evidence type="ECO:0000256" key="10">
    <source>
        <dbReference type="ARBA" id="ARBA00022765"/>
    </source>
</evidence>
<keyword evidence="7" id="KW-1017">Isopeptide bond</keyword>
<comment type="similarity">
    <text evidence="3">Belongs to the HMGA family.</text>
</comment>
<sequence length="260" mass="28144">MVHSQPLMNQNSGFHKFHKTCISPVSHTQAGTERHMLTPVRPGDTYEPRIWAQGAAGRPRDSPTRASLGTPSRSRGPPRARATPHIHAPAGARPTRPEGPSRWFSRGPPVPDPHLLPAAAAAEPGRSSAPSTVAPGSPERAPQAGGRARASQPSLLHLLRREGKMSESSSKSSQPLASKQEKDGTEKRGRGRPRKQPPKEPSEVPTPKRPRGRPKGSKNKGAAKTRKTTTTPGRKPRGRPKKLEKEEEEGISQESSEEEQ</sequence>
<evidence type="ECO:0000256" key="16">
    <source>
        <dbReference type="ARBA" id="ARBA00023242"/>
    </source>
</evidence>
<evidence type="ECO:0000256" key="2">
    <source>
        <dbReference type="ARBA" id="ARBA00004286"/>
    </source>
</evidence>
<dbReference type="PROSITE" id="PS00354">
    <property type="entry name" value="HMGI_Y"/>
    <property type="match status" value="1"/>
</dbReference>
<evidence type="ECO:0000256" key="3">
    <source>
        <dbReference type="ARBA" id="ARBA00010812"/>
    </source>
</evidence>
<dbReference type="GO" id="GO:0000785">
    <property type="term" value="C:chromatin"/>
    <property type="evidence" value="ECO:0007669"/>
    <property type="project" value="InterPro"/>
</dbReference>
<keyword evidence="22" id="KW-1185">Reference proteome</keyword>
<dbReference type="GO" id="GO:0010557">
    <property type="term" value="P:positive regulation of macromolecule biosynthetic process"/>
    <property type="evidence" value="ECO:0007669"/>
    <property type="project" value="UniProtKB-ARBA"/>
</dbReference>
<accession>A0A9L0TDN9</accession>
<keyword evidence="16" id="KW-0539">Nucleus</keyword>
<evidence type="ECO:0000256" key="1">
    <source>
        <dbReference type="ARBA" id="ARBA00004123"/>
    </source>
</evidence>
<feature type="compositionally biased region" description="Basic and acidic residues" evidence="20">
    <location>
        <begin position="179"/>
        <end position="188"/>
    </location>
</feature>
<gene>
    <name evidence="21" type="primary">HMGA1</name>
</gene>
<dbReference type="GO" id="GO:0035556">
    <property type="term" value="P:intracellular signal transduction"/>
    <property type="evidence" value="ECO:0000318"/>
    <property type="project" value="GO_Central"/>
</dbReference>
<dbReference type="AlphaFoldDB" id="A0A9L0TDN9"/>
<comment type="function">
    <text evidence="17">HMG-I/Y bind preferentially to the minor groove of A+T rich regions in double-stranded DNA. It is suggested that these proteins could function in nucleosome phasing and in the 3'-end processing of mRNA transcripts. They are also involved in the transcription regulation of genes containing, or in close proximity to A+T-rich regions.</text>
</comment>
<dbReference type="PRINTS" id="PR00929">
    <property type="entry name" value="ATHOOK"/>
</dbReference>
<reference evidence="21 22" key="1">
    <citation type="journal article" date="2009" name="Science">
        <title>Genome sequence, comparative analysis, and population genetics of the domestic horse.</title>
        <authorList>
            <consortium name="Broad Institute Genome Sequencing Platform"/>
            <consortium name="Broad Institute Whole Genome Assembly Team"/>
            <person name="Wade C.M."/>
            <person name="Giulotto E."/>
            <person name="Sigurdsson S."/>
            <person name="Zoli M."/>
            <person name="Gnerre S."/>
            <person name="Imsland F."/>
            <person name="Lear T.L."/>
            <person name="Adelson D.L."/>
            <person name="Bailey E."/>
            <person name="Bellone R.R."/>
            <person name="Bloecker H."/>
            <person name="Distl O."/>
            <person name="Edgar R.C."/>
            <person name="Garber M."/>
            <person name="Leeb T."/>
            <person name="Mauceli E."/>
            <person name="MacLeod J.N."/>
            <person name="Penedo M.C.T."/>
            <person name="Raison J.M."/>
            <person name="Sharpe T."/>
            <person name="Vogel J."/>
            <person name="Andersson L."/>
            <person name="Antczak D.F."/>
            <person name="Biagi T."/>
            <person name="Binns M.M."/>
            <person name="Chowdhary B.P."/>
            <person name="Coleman S.J."/>
            <person name="Della Valle G."/>
            <person name="Fryc S."/>
            <person name="Guerin G."/>
            <person name="Hasegawa T."/>
            <person name="Hill E.W."/>
            <person name="Jurka J."/>
            <person name="Kiialainen A."/>
            <person name="Lindgren G."/>
            <person name="Liu J."/>
            <person name="Magnani E."/>
            <person name="Mickelson J.R."/>
            <person name="Murray J."/>
            <person name="Nergadze S.G."/>
            <person name="Onofrio R."/>
            <person name="Pedroni S."/>
            <person name="Piras M.F."/>
            <person name="Raudsepp T."/>
            <person name="Rocchi M."/>
            <person name="Roeed K.H."/>
            <person name="Ryder O.A."/>
            <person name="Searle S."/>
            <person name="Skow L."/>
            <person name="Swinburne J.E."/>
            <person name="Syvaenen A.C."/>
            <person name="Tozaki T."/>
            <person name="Valberg S.J."/>
            <person name="Vaudin M."/>
            <person name="White J.R."/>
            <person name="Zody M.C."/>
            <person name="Lander E.S."/>
            <person name="Lindblad-Toh K."/>
        </authorList>
    </citation>
    <scope>NUCLEOTIDE SEQUENCE [LARGE SCALE GENOMIC DNA]</scope>
    <source>
        <strain evidence="21 22">Thoroughbred</strain>
    </source>
</reference>
<comment type="subunit">
    <text evidence="18">Interacts with HIPK2.</text>
</comment>
<dbReference type="Ensembl" id="ENSECAT00000104955.1">
    <property type="protein sequence ID" value="ENSECAP00000085236.1"/>
    <property type="gene ID" value="ENSECAG00000000734.4"/>
</dbReference>
<evidence type="ECO:0000256" key="12">
    <source>
        <dbReference type="ARBA" id="ARBA00022990"/>
    </source>
</evidence>
<keyword evidence="8" id="KW-0597">Phosphoprotein</keyword>
<dbReference type="GO" id="GO:0006355">
    <property type="term" value="P:regulation of DNA-templated transcription"/>
    <property type="evidence" value="ECO:0000318"/>
    <property type="project" value="GO_Central"/>
</dbReference>
<reference evidence="21" key="3">
    <citation type="submission" date="2025-09" db="UniProtKB">
        <authorList>
            <consortium name="Ensembl"/>
        </authorList>
    </citation>
    <scope>IDENTIFICATION</scope>
    <source>
        <strain evidence="21">Thoroughbred</strain>
    </source>
</reference>
<dbReference type="GO" id="GO:0003712">
    <property type="term" value="F:transcription coregulator activity"/>
    <property type="evidence" value="ECO:0000318"/>
    <property type="project" value="GO_Central"/>
</dbReference>
<dbReference type="Proteomes" id="UP000002281">
    <property type="component" value="Chromosome 20"/>
</dbReference>
<keyword evidence="10" id="KW-0013">ADP-ribosylation</keyword>
<keyword evidence="6" id="KW-0488">Methylation</keyword>